<comment type="caution">
    <text evidence="1">The sequence shown here is derived from an EMBL/GenBank/DDBJ whole genome shotgun (WGS) entry which is preliminary data.</text>
</comment>
<evidence type="ECO:0000313" key="1">
    <source>
        <dbReference type="EMBL" id="MBM7129516.1"/>
    </source>
</evidence>
<gene>
    <name evidence="1" type="ORF">ISS99_08270</name>
</gene>
<dbReference type="RefSeq" id="WP_204631136.1">
    <property type="nucleotide sequence ID" value="NZ_BSOC01000003.1"/>
</dbReference>
<keyword evidence="2" id="KW-1185">Reference proteome</keyword>
<dbReference type="InterPro" id="IPR036249">
    <property type="entry name" value="Thioredoxin-like_sf"/>
</dbReference>
<evidence type="ECO:0008006" key="3">
    <source>
        <dbReference type="Google" id="ProtNLM"/>
    </source>
</evidence>
<evidence type="ECO:0000313" key="2">
    <source>
        <dbReference type="Proteomes" id="UP001430193"/>
    </source>
</evidence>
<sequence>MRHAVMWMALAAMAGNVAAGEPDVRQQINAVYEVGHFYVLPSIPGSKPLRLLVDTGGAGGSGLFVLAAATVKRLGWNTRSCGFGNAEIPVVDAPLLAASLPSPSRATPCHATAMVLPDKVFGAGNLDGILGAGYLPGQTWTFDYPHQQLWREASHWTPTPRYHEIAMELPHDPDGHPAGLPRIHLRIDGEDLPMLLDTGATAKPTAAGEQAAGTPTVHGYGVTSYAPRSLIDRWHTHHPEWPVVENGDDLVGHSRLIRVPQVQIAGWSVGPVWFTERPDRNIDNLENYMSGPVQGSAGANIYQHFVMTLDYQHGKAYFACATGCRLFIVTKAAATARSVITTQAALDAYLKETPKGASPLDQFSPGARTRFLASLGFTPRGLGTFGMDDASNELTKSQAAAVYALFGLQTYTQGIGLDDAKAAQLRGEREADAKRRGCAVDQCPESDIEQRYDHLVLAKENFALPDQARFDAYRQHYEQLFGMYQNPATIRSVSAPDLRLLKRAAQAAVSLDPHDEEVGQLHFDLAEMGRRGMADDTDYAGLYHALITLRQFDAARQLSAQHPKMGGDSLPTIHVQSPLHEGWPTALSLDRTTNVATREAFDLSTPLRIVVVASCHFSQDATRAIESDPSLHALFVKHAIWLASQDEAFDQVRDWNTKFPDMPIDIAWQEREWTRLDSWAMPTFYVFKNGQLSGKFAGWNGIPSLRESLKKMGAIPVAAPGPATK</sequence>
<reference evidence="1" key="1">
    <citation type="submission" date="2020-10" db="EMBL/GenBank/DDBJ databases">
        <title>Phylogeny of dyella-like bacteria.</title>
        <authorList>
            <person name="Fu J."/>
        </authorList>
    </citation>
    <scope>NUCLEOTIDE SEQUENCE</scope>
    <source>
        <strain evidence="1">DHON07</strain>
    </source>
</reference>
<name>A0ABS2KEC9_9GAMM</name>
<dbReference type="EMBL" id="JADIKF010000038">
    <property type="protein sequence ID" value="MBM7129516.1"/>
    <property type="molecule type" value="Genomic_DNA"/>
</dbReference>
<accession>A0ABS2KEC9</accession>
<dbReference type="SUPFAM" id="SSF52833">
    <property type="entry name" value="Thioredoxin-like"/>
    <property type="match status" value="1"/>
</dbReference>
<organism evidence="1 2">
    <name type="scientific">Dyella mobilis</name>
    <dbReference type="NCBI Taxonomy" id="1849582"/>
    <lineage>
        <taxon>Bacteria</taxon>
        <taxon>Pseudomonadati</taxon>
        <taxon>Pseudomonadota</taxon>
        <taxon>Gammaproteobacteria</taxon>
        <taxon>Lysobacterales</taxon>
        <taxon>Rhodanobacteraceae</taxon>
        <taxon>Dyella</taxon>
    </lineage>
</organism>
<dbReference type="Proteomes" id="UP001430193">
    <property type="component" value="Unassembled WGS sequence"/>
</dbReference>
<proteinExistence type="predicted"/>
<protein>
    <recommendedName>
        <fullName evidence="3">Thioredoxin domain-containing protein</fullName>
    </recommendedName>
</protein>